<dbReference type="EMBL" id="QRGO01000002">
    <property type="protein sequence ID" value="RDV01920.1"/>
    <property type="molecule type" value="Genomic_DNA"/>
</dbReference>
<dbReference type="Proteomes" id="UP000263993">
    <property type="component" value="Unassembled WGS sequence"/>
</dbReference>
<keyword evidence="4" id="KW-1185">Reference proteome</keyword>
<dbReference type="InterPro" id="IPR053867">
    <property type="entry name" value="PhyR_sigma4"/>
</dbReference>
<dbReference type="SMART" id="SM00448">
    <property type="entry name" value="REC"/>
    <property type="match status" value="1"/>
</dbReference>
<feature type="modified residue" description="4-aspartylphosphate" evidence="1">
    <location>
        <position position="189"/>
    </location>
</feature>
<dbReference type="Pfam" id="PF22029">
    <property type="entry name" value="PhyR_sigma2"/>
    <property type="match status" value="1"/>
</dbReference>
<dbReference type="InterPro" id="IPR001789">
    <property type="entry name" value="Sig_transdc_resp-reg_receiver"/>
</dbReference>
<dbReference type="GO" id="GO:0000160">
    <property type="term" value="P:phosphorelay signal transduction system"/>
    <property type="evidence" value="ECO:0007669"/>
    <property type="project" value="InterPro"/>
</dbReference>
<gene>
    <name evidence="3" type="ORF">DXH78_15015</name>
</gene>
<dbReference type="InterPro" id="IPR011006">
    <property type="entry name" value="CheY-like_superfamily"/>
</dbReference>
<evidence type="ECO:0000259" key="2">
    <source>
        <dbReference type="PROSITE" id="PS50110"/>
    </source>
</evidence>
<reference evidence="4" key="1">
    <citation type="submission" date="2018-08" db="EMBL/GenBank/DDBJ databases">
        <authorList>
            <person name="Kim S.-J."/>
            <person name="Jung G.-Y."/>
        </authorList>
    </citation>
    <scope>NUCLEOTIDE SEQUENCE [LARGE SCALE GENOMIC DNA]</scope>
    <source>
        <strain evidence="4">GY_H</strain>
    </source>
</reference>
<dbReference type="InterPro" id="IPR036388">
    <property type="entry name" value="WH-like_DNA-bd_sf"/>
</dbReference>
<dbReference type="PROSITE" id="PS50110">
    <property type="entry name" value="RESPONSE_REGULATORY"/>
    <property type="match status" value="1"/>
</dbReference>
<organism evidence="3 4">
    <name type="scientific">Undibacter mobilis</name>
    <dbReference type="NCBI Taxonomy" id="2292256"/>
    <lineage>
        <taxon>Bacteria</taxon>
        <taxon>Pseudomonadati</taxon>
        <taxon>Pseudomonadota</taxon>
        <taxon>Alphaproteobacteria</taxon>
        <taxon>Hyphomicrobiales</taxon>
        <taxon>Nitrobacteraceae</taxon>
        <taxon>Undibacter</taxon>
    </lineage>
</organism>
<dbReference type="Gene3D" id="3.40.50.2300">
    <property type="match status" value="1"/>
</dbReference>
<keyword evidence="1" id="KW-0597">Phosphoprotein</keyword>
<dbReference type="SUPFAM" id="SSF52172">
    <property type="entry name" value="CheY-like"/>
    <property type="match status" value="1"/>
</dbReference>
<feature type="domain" description="Response regulatory" evidence="2">
    <location>
        <begin position="139"/>
        <end position="252"/>
    </location>
</feature>
<accession>A0A371B2Z5</accession>
<dbReference type="Pfam" id="PF00072">
    <property type="entry name" value="Response_reg"/>
    <property type="match status" value="1"/>
</dbReference>
<name>A0A371B2Z5_9BRAD</name>
<dbReference type="OrthoDB" id="9786101at2"/>
<dbReference type="InterPro" id="IPR053866">
    <property type="entry name" value="PhyR_sigma2"/>
</dbReference>
<dbReference type="RefSeq" id="WP_115518044.1">
    <property type="nucleotide sequence ID" value="NZ_QRGO01000002.1"/>
</dbReference>
<dbReference type="AlphaFoldDB" id="A0A371B2Z5"/>
<evidence type="ECO:0000313" key="3">
    <source>
        <dbReference type="EMBL" id="RDV01920.1"/>
    </source>
</evidence>
<comment type="caution">
    <text evidence="3">The sequence shown here is derived from an EMBL/GenBank/DDBJ whole genome shotgun (WGS) entry which is preliminary data.</text>
</comment>
<dbReference type="InterPro" id="IPR014605">
    <property type="entry name" value="Sig_resp-reg_PhyR"/>
</dbReference>
<dbReference type="Gene3D" id="1.10.10.10">
    <property type="entry name" value="Winged helix-like DNA-binding domain superfamily/Winged helix DNA-binding domain"/>
    <property type="match status" value="1"/>
</dbReference>
<dbReference type="PIRSF" id="PIRSF036400">
    <property type="entry name" value="RR_Ctr_UCP036400"/>
    <property type="match status" value="1"/>
</dbReference>
<dbReference type="Gene3D" id="1.10.1740.10">
    <property type="match status" value="1"/>
</dbReference>
<dbReference type="NCBIfam" id="NF006623">
    <property type="entry name" value="PRK09191.1"/>
    <property type="match status" value="1"/>
</dbReference>
<dbReference type="CDD" id="cd17540">
    <property type="entry name" value="REC_PhyR"/>
    <property type="match status" value="1"/>
</dbReference>
<sequence length="266" mass="28913">MSISQIVAQHLPYLRRYARALSGSQQSGDAYVAATLEALVEDPSILDLGSSTRVGLYRLFTKIWNSVGINGVTVEDSGDQPVERHLSQIAPMPRQAFLLIALEGLSEDEAAKVLDIEVPELRELVDQSGRELAAEIATDVLIIEDETFIALDLEALVEGLGHKVLGVARTHTEAVTLARAKQPGVILADIQLADGSSGLDAVNELLRSFEVPVIFITAYPERFLTGERPEPAFLIAKPFQPATVSAVLSQALFFARKAKRKERKAS</sequence>
<evidence type="ECO:0000256" key="1">
    <source>
        <dbReference type="PROSITE-ProRule" id="PRU00169"/>
    </source>
</evidence>
<evidence type="ECO:0000313" key="4">
    <source>
        <dbReference type="Proteomes" id="UP000263993"/>
    </source>
</evidence>
<protein>
    <submittedName>
        <fullName evidence="3">Response regulator</fullName>
    </submittedName>
</protein>
<proteinExistence type="predicted"/>
<dbReference type="Pfam" id="PF22233">
    <property type="entry name" value="PhyR_sigma-like"/>
    <property type="match status" value="1"/>
</dbReference>